<dbReference type="Gene3D" id="3.40.640.10">
    <property type="entry name" value="Type I PLP-dependent aspartate aminotransferase-like (Major domain)"/>
    <property type="match status" value="1"/>
</dbReference>
<dbReference type="InterPro" id="IPR015421">
    <property type="entry name" value="PyrdxlP-dep_Trfase_major"/>
</dbReference>
<evidence type="ECO:0000256" key="7">
    <source>
        <dbReference type="ARBA" id="ARBA00023014"/>
    </source>
</evidence>
<evidence type="ECO:0000256" key="4">
    <source>
        <dbReference type="ARBA" id="ARBA00022723"/>
    </source>
</evidence>
<dbReference type="GO" id="GO:0051536">
    <property type="term" value="F:iron-sulfur cluster binding"/>
    <property type="evidence" value="ECO:0007669"/>
    <property type="project" value="UniProtKB-KW"/>
</dbReference>
<evidence type="ECO:0000256" key="5">
    <source>
        <dbReference type="ARBA" id="ARBA00022898"/>
    </source>
</evidence>
<evidence type="ECO:0000256" key="2">
    <source>
        <dbReference type="ARBA" id="ARBA00006490"/>
    </source>
</evidence>
<comment type="catalytic activity">
    <reaction evidence="8">
        <text>(sulfur carrier)-H + L-cysteine = (sulfur carrier)-SH + L-alanine</text>
        <dbReference type="Rhea" id="RHEA:43892"/>
        <dbReference type="Rhea" id="RHEA-COMP:14737"/>
        <dbReference type="Rhea" id="RHEA-COMP:14739"/>
        <dbReference type="ChEBI" id="CHEBI:29917"/>
        <dbReference type="ChEBI" id="CHEBI:35235"/>
        <dbReference type="ChEBI" id="CHEBI:57972"/>
        <dbReference type="ChEBI" id="CHEBI:64428"/>
        <dbReference type="EC" id="2.8.1.7"/>
    </reaction>
</comment>
<accession>A0A0F7WYK4</accession>
<dbReference type="EMBL" id="LN847047">
    <property type="protein sequence ID" value="CRI42508.1"/>
    <property type="molecule type" value="Genomic_DNA"/>
</dbReference>
<keyword evidence="6" id="KW-0408">Iron</keyword>
<dbReference type="InterPro" id="IPR015422">
    <property type="entry name" value="PyrdxlP-dep_Trfase_small"/>
</dbReference>
<dbReference type="Gene3D" id="3.90.1150.10">
    <property type="entry name" value="Aspartate Aminotransferase, domain 1"/>
    <property type="match status" value="1"/>
</dbReference>
<dbReference type="PANTHER" id="PTHR11601">
    <property type="entry name" value="CYSTEINE DESULFURYLASE FAMILY MEMBER"/>
    <property type="match status" value="1"/>
</dbReference>
<reference evidence="10" key="1">
    <citation type="submission" date="2015-05" db="EMBL/GenBank/DDBJ databases">
        <authorList>
            <person name="Rattei Thomas"/>
        </authorList>
    </citation>
    <scope>NUCLEOTIDE SEQUENCE</scope>
    <source>
        <strain evidence="10">DC9</strain>
    </source>
</reference>
<gene>
    <name evidence="10" type="primary">nifS</name>
    <name evidence="10" type="ORF">BN1224_DC9_BQ_00320</name>
</gene>
<dbReference type="GO" id="GO:0046872">
    <property type="term" value="F:metal ion binding"/>
    <property type="evidence" value="ECO:0007669"/>
    <property type="project" value="UniProtKB-KW"/>
</dbReference>
<evidence type="ECO:0000313" key="10">
    <source>
        <dbReference type="EMBL" id="CRI42508.1"/>
    </source>
</evidence>
<dbReference type="SUPFAM" id="SSF53383">
    <property type="entry name" value="PLP-dependent transferases"/>
    <property type="match status" value="1"/>
</dbReference>
<keyword evidence="7" id="KW-0411">Iron-sulfur</keyword>
<comment type="cofactor">
    <cofactor evidence="1">
        <name>pyridoxal 5'-phosphate</name>
        <dbReference type="ChEBI" id="CHEBI:597326"/>
    </cofactor>
</comment>
<evidence type="ECO:0000259" key="9">
    <source>
        <dbReference type="Pfam" id="PF00266"/>
    </source>
</evidence>
<comment type="similarity">
    <text evidence="2">Belongs to the class-V pyridoxal-phosphate-dependent aminotransferase family. NifS/IscS subfamily.</text>
</comment>
<proteinExistence type="inferred from homology"/>
<name>A0A0F7WYK4_CHLPN</name>
<keyword evidence="5" id="KW-0663">Pyridoxal phosphate</keyword>
<keyword evidence="3 10" id="KW-0808">Transferase</keyword>
<dbReference type="InterPro" id="IPR016454">
    <property type="entry name" value="Cysteine_dSase"/>
</dbReference>
<evidence type="ECO:0000256" key="8">
    <source>
        <dbReference type="ARBA" id="ARBA00050776"/>
    </source>
</evidence>
<dbReference type="AlphaFoldDB" id="A0A0F7WYK4"/>
<feature type="domain" description="Aminotransferase class V" evidence="9">
    <location>
        <begin position="2"/>
        <end position="356"/>
    </location>
</feature>
<dbReference type="InterPro" id="IPR015424">
    <property type="entry name" value="PyrdxlP-dep_Trfase"/>
</dbReference>
<dbReference type="GO" id="GO:0031071">
    <property type="term" value="F:cysteine desulfurase activity"/>
    <property type="evidence" value="ECO:0007669"/>
    <property type="project" value="UniProtKB-EC"/>
</dbReference>
<protein>
    <submittedName>
        <fullName evidence="10">Cysteine desulfurase</fullName>
        <ecNumber evidence="10">2.8.1.7</ecNumber>
    </submittedName>
</protein>
<evidence type="ECO:0000256" key="3">
    <source>
        <dbReference type="ARBA" id="ARBA00022679"/>
    </source>
</evidence>
<organism evidence="10">
    <name type="scientific">Chlamydia pneumoniae</name>
    <name type="common">Chlamydophila pneumoniae</name>
    <dbReference type="NCBI Taxonomy" id="83558"/>
    <lineage>
        <taxon>Bacteria</taxon>
        <taxon>Pseudomonadati</taxon>
        <taxon>Chlamydiota</taxon>
        <taxon>Chlamydiia</taxon>
        <taxon>Chlamydiales</taxon>
        <taxon>Chlamydiaceae</taxon>
        <taxon>Chlamydia/Chlamydophila group</taxon>
        <taxon>Chlamydia</taxon>
    </lineage>
</organism>
<dbReference type="Pfam" id="PF00266">
    <property type="entry name" value="Aminotran_5"/>
    <property type="match status" value="1"/>
</dbReference>
<evidence type="ECO:0000256" key="6">
    <source>
        <dbReference type="ARBA" id="ARBA00023004"/>
    </source>
</evidence>
<sequence>MIYLDNNAMTPPERGLLEFLQKTFLIEGTYANPSSVHQLGKKSRQLVLEASHWMQKVLSFQGRVLYTSGATESLNLAIASLPKDSHVITSGSEHPAILEPLKHSSLSVSYLNPEEGRCVLTIEQIERAVTPKTSAIILGWVNSETGAKADIAAIAHFAQERQLQFIVDATAIVGKERIVLPSGVTMAAFSGHKFHALSGIGALLVSPGVKLHPQLWGGGQQGGLRAGTENLWGIASLLYIFKYLDLHQERISQEILTHRNGFENAIKARIPDVHIHCADQPRANNVSAIAFPPLEGEVLQIALDIEGVACGYGSACSSGATAPFKSLVSMGVDEELTLATLRFSFSHLLLQEDVERAVGIIEKVVERLKNS</sequence>
<evidence type="ECO:0000256" key="1">
    <source>
        <dbReference type="ARBA" id="ARBA00001933"/>
    </source>
</evidence>
<dbReference type="PANTHER" id="PTHR11601:SF34">
    <property type="entry name" value="CYSTEINE DESULFURASE"/>
    <property type="match status" value="1"/>
</dbReference>
<dbReference type="InterPro" id="IPR000192">
    <property type="entry name" value="Aminotrans_V_dom"/>
</dbReference>
<dbReference type="PIRSF" id="PIRSF005572">
    <property type="entry name" value="NifS"/>
    <property type="match status" value="1"/>
</dbReference>
<keyword evidence="4" id="KW-0479">Metal-binding</keyword>
<dbReference type="EC" id="2.8.1.7" evidence="10"/>